<name>A0A8I3WYW6_CALJA</name>
<dbReference type="Gene3D" id="3.30.70.60">
    <property type="match status" value="1"/>
</dbReference>
<feature type="transmembrane region" description="Helical" evidence="4">
    <location>
        <begin position="140"/>
        <end position="161"/>
    </location>
</feature>
<evidence type="ECO:0000256" key="3">
    <source>
        <dbReference type="ARBA" id="ARBA00035365"/>
    </source>
</evidence>
<dbReference type="PANTHER" id="PTHR21011:SF1">
    <property type="entry name" value="SMALL RIBOSOMAL SUBUNIT PROTEIN BS6M"/>
    <property type="match status" value="1"/>
</dbReference>
<evidence type="ECO:0000313" key="6">
    <source>
        <dbReference type="Proteomes" id="UP000008225"/>
    </source>
</evidence>
<dbReference type="Proteomes" id="UP000008225">
    <property type="component" value="Chromosome 21"/>
</dbReference>
<evidence type="ECO:0000256" key="1">
    <source>
        <dbReference type="ARBA" id="ARBA00009512"/>
    </source>
</evidence>
<keyword evidence="4" id="KW-0472">Membrane</keyword>
<dbReference type="Ensembl" id="ENSCJAT00000132638.1">
    <property type="protein sequence ID" value="ENSCJAP00000093532.1"/>
    <property type="gene ID" value="ENSCJAG00000076763.1"/>
</dbReference>
<reference evidence="5 6" key="1">
    <citation type="submission" date="2009-03" db="EMBL/GenBank/DDBJ databases">
        <authorList>
            <person name="Warren W."/>
            <person name="Ye L."/>
            <person name="Minx P."/>
            <person name="Worley K."/>
            <person name="Gibbs R."/>
            <person name="Wilson R.K."/>
        </authorList>
    </citation>
    <scope>NUCLEOTIDE SEQUENCE [LARGE SCALE GENOMIC DNA]</scope>
</reference>
<dbReference type="InterPro" id="IPR000529">
    <property type="entry name" value="Ribosomal_bS6"/>
</dbReference>
<proteinExistence type="inferred from homology"/>
<keyword evidence="6" id="KW-1185">Reference proteome</keyword>
<sequence length="171" mass="19511">MPRYELALILKAMQRPETAAALKRTIEALMDRGAIVRDLENLGERALPYRISAHNQQYNSGGNFQPEQVTWPYPTSSARDLPVYDGTKRRYGKTRKPGSVEKSDGEGCEFMCSGDISFYPQHCLMCVLILFAYKVHFSVLIEIQISIFCILMIVSFSNHFVSVKNFMYVLL</sequence>
<dbReference type="InterPro" id="IPR035980">
    <property type="entry name" value="Ribosomal_bS6_sf"/>
</dbReference>
<keyword evidence="4" id="KW-0812">Transmembrane</keyword>
<dbReference type="Pfam" id="PF01250">
    <property type="entry name" value="Ribosomal_S6"/>
    <property type="match status" value="1"/>
</dbReference>
<dbReference type="GO" id="GO:0006412">
    <property type="term" value="P:translation"/>
    <property type="evidence" value="ECO:0007669"/>
    <property type="project" value="InterPro"/>
</dbReference>
<protein>
    <recommendedName>
        <fullName evidence="2">Small ribosomal subunit protein bS6m</fullName>
    </recommendedName>
    <alternativeName>
        <fullName evidence="3">28S ribosomal protein S6, mitochondrial</fullName>
    </alternativeName>
</protein>
<reference evidence="5" key="3">
    <citation type="submission" date="2025-09" db="UniProtKB">
        <authorList>
            <consortium name="Ensembl"/>
        </authorList>
    </citation>
    <scope>IDENTIFICATION</scope>
</reference>
<gene>
    <name evidence="5" type="primary">KCNE2</name>
    <name evidence="5" type="synonym">MRPS6</name>
</gene>
<dbReference type="InterPro" id="IPR014717">
    <property type="entry name" value="Transl_elong_EF1B/ribsomal_bS6"/>
</dbReference>
<dbReference type="GO" id="GO:0070181">
    <property type="term" value="F:small ribosomal subunit rRNA binding"/>
    <property type="evidence" value="ECO:0007669"/>
    <property type="project" value="TreeGrafter"/>
</dbReference>
<dbReference type="SUPFAM" id="SSF54995">
    <property type="entry name" value="Ribosomal protein S6"/>
    <property type="match status" value="1"/>
</dbReference>
<dbReference type="GO" id="GO:0005763">
    <property type="term" value="C:mitochondrial small ribosomal subunit"/>
    <property type="evidence" value="ECO:0007669"/>
    <property type="project" value="TreeGrafter"/>
</dbReference>
<evidence type="ECO:0000313" key="5">
    <source>
        <dbReference type="Ensembl" id="ENSCJAP00000093532.1"/>
    </source>
</evidence>
<dbReference type="GeneTree" id="ENSGT00940000154497"/>
<dbReference type="PANTHER" id="PTHR21011">
    <property type="entry name" value="MITOCHONDRIAL 28S RIBOSOMAL PROTEIN S6"/>
    <property type="match status" value="1"/>
</dbReference>
<dbReference type="AlphaFoldDB" id="A0A8I3WYW6"/>
<evidence type="ECO:0000256" key="2">
    <source>
        <dbReference type="ARBA" id="ARBA00035170"/>
    </source>
</evidence>
<keyword evidence="4" id="KW-1133">Transmembrane helix</keyword>
<evidence type="ECO:0000256" key="4">
    <source>
        <dbReference type="SAM" id="Phobius"/>
    </source>
</evidence>
<accession>A0A8I3WYW6</accession>
<comment type="similarity">
    <text evidence="1">Belongs to the bacterial ribosomal protein bS6 family.</text>
</comment>
<dbReference type="GO" id="GO:0003735">
    <property type="term" value="F:structural constituent of ribosome"/>
    <property type="evidence" value="ECO:0007669"/>
    <property type="project" value="InterPro"/>
</dbReference>
<organism evidence="5 6">
    <name type="scientific">Callithrix jacchus</name>
    <name type="common">White-tufted-ear marmoset</name>
    <name type="synonym">Simia Jacchus</name>
    <dbReference type="NCBI Taxonomy" id="9483"/>
    <lineage>
        <taxon>Eukaryota</taxon>
        <taxon>Metazoa</taxon>
        <taxon>Chordata</taxon>
        <taxon>Craniata</taxon>
        <taxon>Vertebrata</taxon>
        <taxon>Euteleostomi</taxon>
        <taxon>Mammalia</taxon>
        <taxon>Eutheria</taxon>
        <taxon>Euarchontoglires</taxon>
        <taxon>Primates</taxon>
        <taxon>Haplorrhini</taxon>
        <taxon>Platyrrhini</taxon>
        <taxon>Cebidae</taxon>
        <taxon>Callitrichinae</taxon>
        <taxon>Callithrix</taxon>
        <taxon>Callithrix</taxon>
    </lineage>
</organism>
<reference evidence="5" key="2">
    <citation type="submission" date="2025-08" db="UniProtKB">
        <authorList>
            <consortium name="Ensembl"/>
        </authorList>
    </citation>
    <scope>IDENTIFICATION</scope>
</reference>
<dbReference type="CDD" id="cd15465">
    <property type="entry name" value="bS6_mito"/>
    <property type="match status" value="1"/>
</dbReference>